<evidence type="ECO:0000256" key="12">
    <source>
        <dbReference type="ARBA" id="ARBA00039583"/>
    </source>
</evidence>
<dbReference type="GO" id="GO:0004169">
    <property type="term" value="F:dolichyl-phosphate-mannose-protein mannosyltransferase activity"/>
    <property type="evidence" value="ECO:0007669"/>
    <property type="project" value="UniProtKB-EC"/>
</dbReference>
<dbReference type="InterPro" id="IPR032421">
    <property type="entry name" value="PMT_4TMC"/>
</dbReference>
<dbReference type="FunFam" id="2.80.10.50:FF:000026">
    <property type="entry name" value="Blast:Protein O-mannosyl-transferase 2"/>
    <property type="match status" value="1"/>
</dbReference>
<comment type="function">
    <text evidence="15">Rt/POMT1 and tw/POMT2 function as a protein O-mannosyltransferase in association with each other to generate and maintain normal muscle development.</text>
</comment>
<dbReference type="CDD" id="cd23282">
    <property type="entry name" value="beta-trefoil_MIR_POMT2"/>
    <property type="match status" value="1"/>
</dbReference>
<comment type="subunit">
    <text evidence="16">Interacts with Rt/POMT1.</text>
</comment>
<feature type="domain" description="MIR" evidence="19">
    <location>
        <begin position="363"/>
        <end position="419"/>
    </location>
</feature>
<evidence type="ECO:0000256" key="18">
    <source>
        <dbReference type="SAM" id="Phobius"/>
    </source>
</evidence>
<dbReference type="InterPro" id="IPR016093">
    <property type="entry name" value="MIR_motif"/>
</dbReference>
<keyword evidence="8" id="KW-0677">Repeat</keyword>
<evidence type="ECO:0000256" key="10">
    <source>
        <dbReference type="ARBA" id="ARBA00022989"/>
    </source>
</evidence>
<sequence length="705" mass="79844">MTSVSATLKTSSETGSNKNWWLMFSAVVCFSFASRFYQVTTPDHVCWDETHFGKMGSWYIKRTFFFDVHPPLGKMLIALSGYLTGYDGNFPFEKPGDKYSGVNYIGMRAFCTFLGACIPPLGFLTVWEMTTSLVAASFAALLILCDVGILTLTQYILLDPILLFFVMGSTYGMARCHSGRNKPFSVQWWIWLVFTGVMIACAFSVKFVGLFVVLLVGLCTLAELWDILGDISRPVTYTIKHFIARVLCLIILPVCLYVSFFYIHLTVLNKSGNGDGFYSSAFQSQLQGNTLHNASMPRDVAYGAVVTLKIHRTGGGYLHSHWHLYPEGVGARQQQVTTYTHKDDNNRWVVKKYNKEVDKEDEVELVRHGDLIRLEHVVTRRNLHSHREPAPVTKKHYQVTGYGENGTGDANDVWMVQVVGGVEGDIVSTVTSKLRLVHFLQHCILTSSGKQLPKWAYEQQEVSCNPNLRDKNAIWNVEDNIFAKLPNVSFEVYAPGFLERLIESHAVMLQGNAGLKPKEGEVTSRPWQWPINYRGQFFSGSSHRIYLLGNPVIWWSNLVFLVLFLFVFLCNVIKHQRGYPSPPHIAAIEDKMVSSCGWLFLGWCLHYVPFWAMGRVLYFHHYFPALLYSSMLSGVLIGYVLEVLPLLLPERVAISVYHWLIGVIISAVGYSFYLFAPLAYGMSGPSASDPNSTMYGLRWMESWEF</sequence>
<feature type="transmembrane region" description="Helical" evidence="18">
    <location>
        <begin position="105"/>
        <end position="126"/>
    </location>
</feature>
<feature type="transmembrane region" description="Helical" evidence="18">
    <location>
        <begin position="188"/>
        <end position="221"/>
    </location>
</feature>
<dbReference type="InterPro" id="IPR003342">
    <property type="entry name" value="ArnT-like_N"/>
</dbReference>
<feature type="transmembrane region" description="Helical" evidence="18">
    <location>
        <begin position="64"/>
        <end position="85"/>
    </location>
</feature>
<accession>A0A1B6JB66</accession>
<evidence type="ECO:0000313" key="20">
    <source>
        <dbReference type="EMBL" id="JAS96399.1"/>
    </source>
</evidence>
<keyword evidence="7 18" id="KW-0812">Transmembrane</keyword>
<feature type="transmembrane region" description="Helical" evidence="18">
    <location>
        <begin position="593"/>
        <end position="613"/>
    </location>
</feature>
<feature type="transmembrane region" description="Helical" evidence="18">
    <location>
        <begin position="20"/>
        <end position="37"/>
    </location>
</feature>
<proteinExistence type="inferred from homology"/>
<feature type="transmembrane region" description="Helical" evidence="18">
    <location>
        <begin position="625"/>
        <end position="644"/>
    </location>
</feature>
<evidence type="ECO:0000256" key="13">
    <source>
        <dbReference type="ARBA" id="ARBA00045085"/>
    </source>
</evidence>
<keyword evidence="9" id="KW-0256">Endoplasmic reticulum</keyword>
<evidence type="ECO:0000256" key="3">
    <source>
        <dbReference type="ARBA" id="ARBA00007222"/>
    </source>
</evidence>
<dbReference type="PANTHER" id="PTHR10050:SF46">
    <property type="entry name" value="PROTEIN O-MANNOSYL-TRANSFERASE 2"/>
    <property type="match status" value="1"/>
</dbReference>
<protein>
    <recommendedName>
        <fullName evidence="12">Protein O-mannosyl-transferase 2</fullName>
        <ecNumber evidence="4">2.4.1.109</ecNumber>
    </recommendedName>
    <alternativeName>
        <fullName evidence="17">Protein twisted</fullName>
    </alternativeName>
</protein>
<feature type="transmembrane region" description="Helical" evidence="18">
    <location>
        <begin position="552"/>
        <end position="573"/>
    </location>
</feature>
<keyword evidence="11 18" id="KW-0472">Membrane</keyword>
<comment type="catalytic activity">
    <reaction evidence="14">
        <text>a di-trans,poly-cis-dolichyl beta-D-mannosyl phosphate + L-seryl-[protein] = 3-O-(alpha-D-mannosyl)-L-seryl-[protein] + a di-trans,poly-cis-dolichyl phosphate + H(+)</text>
        <dbReference type="Rhea" id="RHEA:17377"/>
        <dbReference type="Rhea" id="RHEA-COMP:9863"/>
        <dbReference type="Rhea" id="RHEA-COMP:13546"/>
        <dbReference type="Rhea" id="RHEA-COMP:19498"/>
        <dbReference type="Rhea" id="RHEA-COMP:19501"/>
        <dbReference type="ChEBI" id="CHEBI:15378"/>
        <dbReference type="ChEBI" id="CHEBI:29999"/>
        <dbReference type="ChEBI" id="CHEBI:57683"/>
        <dbReference type="ChEBI" id="CHEBI:58211"/>
        <dbReference type="ChEBI" id="CHEBI:137321"/>
        <dbReference type="EC" id="2.4.1.109"/>
    </reaction>
</comment>
<dbReference type="EMBL" id="GECU01011307">
    <property type="protein sequence ID" value="JAS96399.1"/>
    <property type="molecule type" value="Transcribed_RNA"/>
</dbReference>
<comment type="catalytic activity">
    <reaction evidence="13">
        <text>a di-trans,poly-cis-dolichyl beta-D-mannosyl phosphate + L-threonyl-[protein] = 3-O-(alpha-D-mannosyl)-L-threonyl-[protein] + a di-trans,poly-cis-dolichyl phosphate + H(+)</text>
        <dbReference type="Rhea" id="RHEA:53396"/>
        <dbReference type="Rhea" id="RHEA-COMP:11060"/>
        <dbReference type="Rhea" id="RHEA-COMP:13547"/>
        <dbReference type="Rhea" id="RHEA-COMP:19498"/>
        <dbReference type="Rhea" id="RHEA-COMP:19501"/>
        <dbReference type="ChEBI" id="CHEBI:15378"/>
        <dbReference type="ChEBI" id="CHEBI:30013"/>
        <dbReference type="ChEBI" id="CHEBI:57683"/>
        <dbReference type="ChEBI" id="CHEBI:58211"/>
        <dbReference type="ChEBI" id="CHEBI:137323"/>
        <dbReference type="EC" id="2.4.1.109"/>
    </reaction>
</comment>
<dbReference type="InterPro" id="IPR027005">
    <property type="entry name" value="PMT-like"/>
</dbReference>
<name>A0A1B6JB66_9HEMI</name>
<evidence type="ECO:0000256" key="4">
    <source>
        <dbReference type="ARBA" id="ARBA00012839"/>
    </source>
</evidence>
<dbReference type="InterPro" id="IPR036300">
    <property type="entry name" value="MIR_dom_sf"/>
</dbReference>
<dbReference type="GO" id="GO:0005789">
    <property type="term" value="C:endoplasmic reticulum membrane"/>
    <property type="evidence" value="ECO:0007669"/>
    <property type="project" value="UniProtKB-SubCell"/>
</dbReference>
<evidence type="ECO:0000259" key="19">
    <source>
        <dbReference type="PROSITE" id="PS50919"/>
    </source>
</evidence>
<dbReference type="SMART" id="SM00472">
    <property type="entry name" value="MIR"/>
    <property type="match status" value="3"/>
</dbReference>
<dbReference type="EC" id="2.4.1.109" evidence="4"/>
<reference evidence="20" key="1">
    <citation type="submission" date="2015-11" db="EMBL/GenBank/DDBJ databases">
        <title>De novo transcriptome assembly of four potential Pierce s Disease insect vectors from Arizona vineyards.</title>
        <authorList>
            <person name="Tassone E.E."/>
        </authorList>
    </citation>
    <scope>NUCLEOTIDE SEQUENCE</scope>
</reference>
<dbReference type="Pfam" id="PF02366">
    <property type="entry name" value="PMT"/>
    <property type="match status" value="1"/>
</dbReference>
<organism evidence="20">
    <name type="scientific">Homalodisca liturata</name>
    <dbReference type="NCBI Taxonomy" id="320908"/>
    <lineage>
        <taxon>Eukaryota</taxon>
        <taxon>Metazoa</taxon>
        <taxon>Ecdysozoa</taxon>
        <taxon>Arthropoda</taxon>
        <taxon>Hexapoda</taxon>
        <taxon>Insecta</taxon>
        <taxon>Pterygota</taxon>
        <taxon>Neoptera</taxon>
        <taxon>Paraneoptera</taxon>
        <taxon>Hemiptera</taxon>
        <taxon>Auchenorrhyncha</taxon>
        <taxon>Membracoidea</taxon>
        <taxon>Cicadellidae</taxon>
        <taxon>Cicadellinae</taxon>
        <taxon>Proconiini</taxon>
        <taxon>Homalodisca</taxon>
    </lineage>
</organism>
<comment type="pathway">
    <text evidence="2">Protein modification; protein glycosylation.</text>
</comment>
<feature type="domain" description="MIR" evidence="19">
    <location>
        <begin position="424"/>
        <end position="480"/>
    </location>
</feature>
<evidence type="ECO:0000256" key="16">
    <source>
        <dbReference type="ARBA" id="ARBA00062278"/>
    </source>
</evidence>
<feature type="transmembrane region" description="Helical" evidence="18">
    <location>
        <begin position="656"/>
        <end position="676"/>
    </location>
</feature>
<evidence type="ECO:0000256" key="7">
    <source>
        <dbReference type="ARBA" id="ARBA00022692"/>
    </source>
</evidence>
<dbReference type="UniPathway" id="UPA00378"/>
<evidence type="ECO:0000256" key="9">
    <source>
        <dbReference type="ARBA" id="ARBA00022824"/>
    </source>
</evidence>
<gene>
    <name evidence="20" type="ORF">g.48425</name>
</gene>
<feature type="transmembrane region" description="Helical" evidence="18">
    <location>
        <begin position="242"/>
        <end position="263"/>
    </location>
</feature>
<feature type="domain" description="MIR" evidence="19">
    <location>
        <begin position="297"/>
        <end position="353"/>
    </location>
</feature>
<evidence type="ECO:0000256" key="1">
    <source>
        <dbReference type="ARBA" id="ARBA00004477"/>
    </source>
</evidence>
<keyword evidence="5" id="KW-0328">Glycosyltransferase</keyword>
<evidence type="ECO:0000256" key="2">
    <source>
        <dbReference type="ARBA" id="ARBA00004922"/>
    </source>
</evidence>
<evidence type="ECO:0000256" key="11">
    <source>
        <dbReference type="ARBA" id="ARBA00023136"/>
    </source>
</evidence>
<dbReference type="Gene3D" id="2.80.10.50">
    <property type="match status" value="1"/>
</dbReference>
<keyword evidence="6" id="KW-0808">Transferase</keyword>
<dbReference type="SUPFAM" id="SSF82109">
    <property type="entry name" value="MIR domain"/>
    <property type="match status" value="1"/>
</dbReference>
<dbReference type="PROSITE" id="PS50919">
    <property type="entry name" value="MIR"/>
    <property type="match status" value="3"/>
</dbReference>
<dbReference type="Pfam" id="PF16192">
    <property type="entry name" value="PMT_4TMC"/>
    <property type="match status" value="1"/>
</dbReference>
<evidence type="ECO:0000256" key="8">
    <source>
        <dbReference type="ARBA" id="ARBA00022737"/>
    </source>
</evidence>
<evidence type="ECO:0000256" key="6">
    <source>
        <dbReference type="ARBA" id="ARBA00022679"/>
    </source>
</evidence>
<comment type="similarity">
    <text evidence="3">Belongs to the glycosyltransferase 39 family.</text>
</comment>
<comment type="subcellular location">
    <subcellularLocation>
        <location evidence="1">Endoplasmic reticulum membrane</location>
        <topology evidence="1">Multi-pass membrane protein</topology>
    </subcellularLocation>
</comment>
<dbReference type="PANTHER" id="PTHR10050">
    <property type="entry name" value="DOLICHYL-PHOSPHATE-MANNOSE--PROTEIN MANNOSYLTRANSFERASE"/>
    <property type="match status" value="1"/>
</dbReference>
<evidence type="ECO:0000256" key="17">
    <source>
        <dbReference type="ARBA" id="ARBA00081085"/>
    </source>
</evidence>
<dbReference type="Pfam" id="PF02815">
    <property type="entry name" value="MIR"/>
    <property type="match status" value="1"/>
</dbReference>
<evidence type="ECO:0000256" key="14">
    <source>
        <dbReference type="ARBA" id="ARBA00045102"/>
    </source>
</evidence>
<evidence type="ECO:0000256" key="15">
    <source>
        <dbReference type="ARBA" id="ARBA00059310"/>
    </source>
</evidence>
<keyword evidence="10 18" id="KW-1133">Transmembrane helix</keyword>
<evidence type="ECO:0000256" key="5">
    <source>
        <dbReference type="ARBA" id="ARBA00022676"/>
    </source>
</evidence>
<feature type="transmembrane region" description="Helical" evidence="18">
    <location>
        <begin position="133"/>
        <end position="157"/>
    </location>
</feature>
<dbReference type="AlphaFoldDB" id="A0A1B6JB66"/>